<organism evidence="3 4">
    <name type="scientific">Legionella worsleiensis</name>
    <dbReference type="NCBI Taxonomy" id="45076"/>
    <lineage>
        <taxon>Bacteria</taxon>
        <taxon>Pseudomonadati</taxon>
        <taxon>Pseudomonadota</taxon>
        <taxon>Gammaproteobacteria</taxon>
        <taxon>Legionellales</taxon>
        <taxon>Legionellaceae</taxon>
        <taxon>Legionella</taxon>
    </lineage>
</organism>
<proteinExistence type="predicted"/>
<gene>
    <name evidence="3" type="ORF">Lwor_2178</name>
</gene>
<dbReference type="PATRIC" id="fig|45076.6.peg.2386"/>
<dbReference type="RefSeq" id="WP_058493939.1">
    <property type="nucleotide sequence ID" value="NZ_CBCRUR010000008.1"/>
</dbReference>
<sequence>MPKSTLSTELFIKKIDELQHVISAIYREKNVISINNVEKLHALTNQFTELLSEFDLYTLNSNQQRELKKTRETYPKNDRKALNTKIRLMENEKAKANLKHQEAVQALKIKEESAREQLESAVIDLRDAAQNVLTANTTTFGDLFNRYKLLSAKLRQIIDSLPDAERIQHTADMTSIAQRVNLHKEQIDAQDRQARNVIEQTVRKTVQKISRMTVNDLLIGILGTANKQELAELTNLPSMKTITDKTDTGMLVVADLPVTDQTQLVQVMMQALAKSKSDKPGVLGQLIKAMEKDVTALIKGEKTHLSIVYDNGEGSVGSFHIEIGKFINATQTTLDTLFFQLYKQDVDADSGLVMSLTSPTEVGALLQFNEFDMNTVSATQSLEYMTGLVIQNAADPMVLSHIMNKPVRSEEMSYLTSHSTERRAGLKPEEVMGFIGAMAIMLEAGKQLSVPSSSKQHEKPLAQAITGSTMGQIKYVQTNVEPKVSSSQKQHEQILSQALPEQKISADSVCSESTLDPTNDKGKQEINILDGYQDICLKKKKEFEDLIKEFVRINNRLTLQAGKNSYRYGPVSTLASSALNNINRAGSQFFATPNQETFNAFYQAFENSINPLDKELKKHRSNPIFSGLAAVLKGLAGIIAALLVVPALAVQATTKKGYVGTFFSTPETVSSKAFKPVKEGLQSLIEAAEKSVKGPK</sequence>
<feature type="coiled-coil region" evidence="1">
    <location>
        <begin position="79"/>
        <end position="131"/>
    </location>
</feature>
<reference evidence="3 4" key="1">
    <citation type="submission" date="2015-11" db="EMBL/GenBank/DDBJ databases">
        <title>Genomic analysis of 38 Legionella species identifies large and diverse effector repertoires.</title>
        <authorList>
            <person name="Burstein D."/>
            <person name="Amaro F."/>
            <person name="Zusman T."/>
            <person name="Lifshitz Z."/>
            <person name="Cohen O."/>
            <person name="Gilbert J.A."/>
            <person name="Pupko T."/>
            <person name="Shuman H.A."/>
            <person name="Segal G."/>
        </authorList>
    </citation>
    <scope>NUCLEOTIDE SEQUENCE [LARGE SCALE GENOMIC DNA]</scope>
    <source>
        <strain evidence="3 4">ATCC 49508</strain>
    </source>
</reference>
<keyword evidence="4" id="KW-1185">Reference proteome</keyword>
<comment type="caution">
    <text evidence="3">The sequence shown here is derived from an EMBL/GenBank/DDBJ whole genome shotgun (WGS) entry which is preliminary data.</text>
</comment>
<evidence type="ECO:0000313" key="4">
    <source>
        <dbReference type="Proteomes" id="UP000054662"/>
    </source>
</evidence>
<evidence type="ECO:0000256" key="1">
    <source>
        <dbReference type="SAM" id="Coils"/>
    </source>
</evidence>
<keyword evidence="2" id="KW-0472">Membrane</keyword>
<dbReference type="AlphaFoldDB" id="A0A0W1A6N6"/>
<evidence type="ECO:0000256" key="2">
    <source>
        <dbReference type="SAM" id="Phobius"/>
    </source>
</evidence>
<dbReference type="EMBL" id="LNZC01000027">
    <property type="protein sequence ID" value="KTD76953.1"/>
    <property type="molecule type" value="Genomic_DNA"/>
</dbReference>
<feature type="transmembrane region" description="Helical" evidence="2">
    <location>
        <begin position="624"/>
        <end position="650"/>
    </location>
</feature>
<dbReference type="Proteomes" id="UP000054662">
    <property type="component" value="Unassembled WGS sequence"/>
</dbReference>
<protein>
    <submittedName>
        <fullName evidence="3">Coiled-coil-containing protein</fullName>
    </submittedName>
</protein>
<evidence type="ECO:0000313" key="3">
    <source>
        <dbReference type="EMBL" id="KTD76953.1"/>
    </source>
</evidence>
<keyword evidence="1" id="KW-0175">Coiled coil</keyword>
<keyword evidence="2" id="KW-0812">Transmembrane</keyword>
<keyword evidence="2" id="KW-1133">Transmembrane helix</keyword>
<name>A0A0W1A6N6_9GAMM</name>
<accession>A0A0W1A6N6</accession>